<evidence type="ECO:0008006" key="4">
    <source>
        <dbReference type="Google" id="ProtNLM"/>
    </source>
</evidence>
<accession>A0A8J3LUH8</accession>
<sequence length="63" mass="7153">MTVNPVQLQKFLKGIDYPADKNTLLQRARENGADDNVVRTLEQLPRDRFNSPNDVSEAVGQLR</sequence>
<organism evidence="2 3">
    <name type="scientific">Planosporangium flavigriseum</name>
    <dbReference type="NCBI Taxonomy" id="373681"/>
    <lineage>
        <taxon>Bacteria</taxon>
        <taxon>Bacillati</taxon>
        <taxon>Actinomycetota</taxon>
        <taxon>Actinomycetes</taxon>
        <taxon>Micromonosporales</taxon>
        <taxon>Micromonosporaceae</taxon>
        <taxon>Planosporangium</taxon>
    </lineage>
</organism>
<dbReference type="Proteomes" id="UP000653674">
    <property type="component" value="Unassembled WGS sequence"/>
</dbReference>
<evidence type="ECO:0000313" key="3">
    <source>
        <dbReference type="Proteomes" id="UP000653674"/>
    </source>
</evidence>
<gene>
    <name evidence="2" type="ORF">Pfl04_51720</name>
</gene>
<dbReference type="Pfam" id="PF11387">
    <property type="entry name" value="DUF2795"/>
    <property type="match status" value="1"/>
</dbReference>
<dbReference type="InterPro" id="IPR021527">
    <property type="entry name" value="DUF2795"/>
</dbReference>
<name>A0A8J3LUH8_9ACTN</name>
<dbReference type="AlphaFoldDB" id="A0A8J3LUH8"/>
<proteinExistence type="predicted"/>
<reference evidence="2" key="1">
    <citation type="submission" date="2021-01" db="EMBL/GenBank/DDBJ databases">
        <title>Whole genome shotgun sequence of Planosporangium flavigriseum NBRC 105377.</title>
        <authorList>
            <person name="Komaki H."/>
            <person name="Tamura T."/>
        </authorList>
    </citation>
    <scope>NUCLEOTIDE SEQUENCE</scope>
    <source>
        <strain evidence="2">NBRC 105377</strain>
    </source>
</reference>
<evidence type="ECO:0000256" key="1">
    <source>
        <dbReference type="SAM" id="MobiDB-lite"/>
    </source>
</evidence>
<protein>
    <recommendedName>
        <fullName evidence="4">DUF2795 domain-containing protein</fullName>
    </recommendedName>
</protein>
<dbReference type="EMBL" id="BONU01000078">
    <property type="protein sequence ID" value="GIG76768.1"/>
    <property type="molecule type" value="Genomic_DNA"/>
</dbReference>
<evidence type="ECO:0000313" key="2">
    <source>
        <dbReference type="EMBL" id="GIG76768.1"/>
    </source>
</evidence>
<feature type="region of interest" description="Disordered" evidence="1">
    <location>
        <begin position="43"/>
        <end position="63"/>
    </location>
</feature>
<keyword evidence="3" id="KW-1185">Reference proteome</keyword>
<comment type="caution">
    <text evidence="2">The sequence shown here is derived from an EMBL/GenBank/DDBJ whole genome shotgun (WGS) entry which is preliminary data.</text>
</comment>